<proteinExistence type="predicted"/>
<evidence type="ECO:0000313" key="2">
    <source>
        <dbReference type="Proteomes" id="UP000188388"/>
    </source>
</evidence>
<dbReference type="Proteomes" id="UP000188388">
    <property type="component" value="Unassembled WGS sequence"/>
</dbReference>
<dbReference type="AlphaFoldDB" id="A0A1R3V939"/>
<dbReference type="EMBL" id="FTPD01000016">
    <property type="protein sequence ID" value="SIT55790.1"/>
    <property type="molecule type" value="Genomic_DNA"/>
</dbReference>
<organism evidence="1 2">
    <name type="scientific">Mesorhizobium prunaredense</name>
    <dbReference type="NCBI Taxonomy" id="1631249"/>
    <lineage>
        <taxon>Bacteria</taxon>
        <taxon>Pseudomonadati</taxon>
        <taxon>Pseudomonadota</taxon>
        <taxon>Alphaproteobacteria</taxon>
        <taxon>Hyphomicrobiales</taxon>
        <taxon>Phyllobacteriaceae</taxon>
        <taxon>Mesorhizobium</taxon>
    </lineage>
</organism>
<reference evidence="2" key="1">
    <citation type="submission" date="2017-01" db="EMBL/GenBank/DDBJ databases">
        <authorList>
            <person name="Brunel B."/>
        </authorList>
    </citation>
    <scope>NUCLEOTIDE SEQUENCE [LARGE SCALE GENOMIC DNA]</scope>
</reference>
<evidence type="ECO:0000313" key="1">
    <source>
        <dbReference type="EMBL" id="SIT55790.1"/>
    </source>
</evidence>
<name>A0A1R3V939_9HYPH</name>
<gene>
    <name evidence="1" type="ORF">BQ8794_230100</name>
</gene>
<sequence length="62" mass="6786">MHAIQPFIVQSPRSRTYRYGDMALISGAADDIYQDATPKLPPAAVCHPQLETMTGVAVTNRI</sequence>
<protein>
    <submittedName>
        <fullName evidence="1">Uncharacterized protein</fullName>
    </submittedName>
</protein>
<keyword evidence="2" id="KW-1185">Reference proteome</keyword>
<accession>A0A1R3V939</accession>